<dbReference type="PROSITE" id="PS50995">
    <property type="entry name" value="HTH_MARR_2"/>
    <property type="match status" value="1"/>
</dbReference>
<keyword evidence="2" id="KW-0238">DNA-binding</keyword>
<dbReference type="SUPFAM" id="SSF46785">
    <property type="entry name" value="Winged helix' DNA-binding domain"/>
    <property type="match status" value="1"/>
</dbReference>
<feature type="domain" description="HTH marR-type" evidence="5">
    <location>
        <begin position="26"/>
        <end position="156"/>
    </location>
</feature>
<keyword evidence="1" id="KW-0805">Transcription regulation</keyword>
<feature type="region of interest" description="Disordered" evidence="4">
    <location>
        <begin position="1"/>
        <end position="29"/>
    </location>
</feature>
<evidence type="ECO:0000313" key="7">
    <source>
        <dbReference type="Proteomes" id="UP001499841"/>
    </source>
</evidence>
<evidence type="ECO:0000313" key="6">
    <source>
        <dbReference type="EMBL" id="GAA4285688.1"/>
    </source>
</evidence>
<evidence type="ECO:0000256" key="4">
    <source>
        <dbReference type="SAM" id="MobiDB-lite"/>
    </source>
</evidence>
<dbReference type="PANTHER" id="PTHR33164">
    <property type="entry name" value="TRANSCRIPTIONAL REGULATOR, MARR FAMILY"/>
    <property type="match status" value="1"/>
</dbReference>
<dbReference type="InterPro" id="IPR036390">
    <property type="entry name" value="WH_DNA-bd_sf"/>
</dbReference>
<evidence type="ECO:0000259" key="5">
    <source>
        <dbReference type="PROSITE" id="PS50995"/>
    </source>
</evidence>
<organism evidence="6 7">
    <name type="scientific">Georgenia daeguensis</name>
    <dbReference type="NCBI Taxonomy" id="908355"/>
    <lineage>
        <taxon>Bacteria</taxon>
        <taxon>Bacillati</taxon>
        <taxon>Actinomycetota</taxon>
        <taxon>Actinomycetes</taxon>
        <taxon>Micrococcales</taxon>
        <taxon>Bogoriellaceae</taxon>
        <taxon>Georgenia</taxon>
    </lineage>
</organism>
<accession>A0ABP8EPS2</accession>
<protein>
    <recommendedName>
        <fullName evidence="5">HTH marR-type domain-containing protein</fullName>
    </recommendedName>
</protein>
<keyword evidence="3" id="KW-0804">Transcription</keyword>
<dbReference type="Pfam" id="PF12802">
    <property type="entry name" value="MarR_2"/>
    <property type="match status" value="1"/>
</dbReference>
<dbReference type="InterPro" id="IPR000835">
    <property type="entry name" value="HTH_MarR-typ"/>
</dbReference>
<name>A0ABP8EPS2_9MICO</name>
<gene>
    <name evidence="6" type="ORF">GCM10022262_00470</name>
</gene>
<comment type="caution">
    <text evidence="6">The sequence shown here is derived from an EMBL/GenBank/DDBJ whole genome shotgun (WGS) entry which is preliminary data.</text>
</comment>
<dbReference type="InterPro" id="IPR036388">
    <property type="entry name" value="WH-like_DNA-bd_sf"/>
</dbReference>
<dbReference type="Gene3D" id="1.10.10.10">
    <property type="entry name" value="Winged helix-like DNA-binding domain superfamily/Winged helix DNA-binding domain"/>
    <property type="match status" value="1"/>
</dbReference>
<dbReference type="EMBL" id="BAABBA010000001">
    <property type="protein sequence ID" value="GAA4285688.1"/>
    <property type="molecule type" value="Genomic_DNA"/>
</dbReference>
<dbReference type="Proteomes" id="UP001499841">
    <property type="component" value="Unassembled WGS sequence"/>
</dbReference>
<dbReference type="InterPro" id="IPR039422">
    <property type="entry name" value="MarR/SlyA-like"/>
</dbReference>
<evidence type="ECO:0000256" key="3">
    <source>
        <dbReference type="ARBA" id="ARBA00023163"/>
    </source>
</evidence>
<evidence type="ECO:0000256" key="2">
    <source>
        <dbReference type="ARBA" id="ARBA00023125"/>
    </source>
</evidence>
<reference evidence="7" key="1">
    <citation type="journal article" date="2019" name="Int. J. Syst. Evol. Microbiol.">
        <title>The Global Catalogue of Microorganisms (GCM) 10K type strain sequencing project: providing services to taxonomists for standard genome sequencing and annotation.</title>
        <authorList>
            <consortium name="The Broad Institute Genomics Platform"/>
            <consortium name="The Broad Institute Genome Sequencing Center for Infectious Disease"/>
            <person name="Wu L."/>
            <person name="Ma J."/>
        </authorList>
    </citation>
    <scope>NUCLEOTIDE SEQUENCE [LARGE SCALE GENOMIC DNA]</scope>
    <source>
        <strain evidence="7">JCM 17459</strain>
    </source>
</reference>
<dbReference type="SMART" id="SM00347">
    <property type="entry name" value="HTH_MARR"/>
    <property type="match status" value="1"/>
</dbReference>
<keyword evidence="7" id="KW-1185">Reference proteome</keyword>
<proteinExistence type="predicted"/>
<dbReference type="PRINTS" id="PR00598">
    <property type="entry name" value="HTHMARR"/>
</dbReference>
<sequence>MGGVTRRPVAQDQGRAVDPGSAGPETWPTGRLLSMAARRVERSWDAYLEQWSLTHATLPVLAVLSAGPRSQREVARALKVTEQTTSRMLVGLEQVGYLRREPHAADRRRHVVALTDAGLAALRAIDDPTVLERMVSASLTADQVGELRAMLLTIIDAERAPGGQGGEADGQRAGV</sequence>
<evidence type="ECO:0000256" key="1">
    <source>
        <dbReference type="ARBA" id="ARBA00023015"/>
    </source>
</evidence>
<dbReference type="PANTHER" id="PTHR33164:SF64">
    <property type="entry name" value="TRANSCRIPTIONAL REGULATOR SLYA"/>
    <property type="match status" value="1"/>
</dbReference>